<keyword evidence="8" id="KW-0732">Signal</keyword>
<dbReference type="PANTHER" id="PTHR24264:SF42">
    <property type="entry name" value="TISSUE-TYPE PLASMINOGEN ACTIVATOR"/>
    <property type="match status" value="1"/>
</dbReference>
<dbReference type="Gene3D" id="2.10.25.10">
    <property type="entry name" value="Laminin"/>
    <property type="match status" value="1"/>
</dbReference>
<dbReference type="InterPro" id="IPR026280">
    <property type="entry name" value="Tissue_plasm_act"/>
</dbReference>
<evidence type="ECO:0000313" key="24">
    <source>
        <dbReference type="EMBL" id="KAJ1090930.1"/>
    </source>
</evidence>
<feature type="domain" description="Kringle" evidence="21">
    <location>
        <begin position="210"/>
        <end position="292"/>
    </location>
</feature>
<dbReference type="InterPro" id="IPR001254">
    <property type="entry name" value="Trypsin_dom"/>
</dbReference>
<evidence type="ECO:0000256" key="1">
    <source>
        <dbReference type="ARBA" id="ARBA00001538"/>
    </source>
</evidence>
<feature type="disulfide bond" evidence="15">
    <location>
        <begin position="300"/>
        <end position="381"/>
    </location>
</feature>
<dbReference type="InterPro" id="IPR000742">
    <property type="entry name" value="EGF"/>
</dbReference>
<dbReference type="PRINTS" id="PR00722">
    <property type="entry name" value="CHYMOTRYPSIN"/>
</dbReference>
<dbReference type="InterPro" id="IPR000083">
    <property type="entry name" value="Fibronectin_type1"/>
</dbReference>
<evidence type="ECO:0000256" key="10">
    <source>
        <dbReference type="ARBA" id="ARBA00022825"/>
    </source>
</evidence>
<feature type="domain" description="EGF-like" evidence="20">
    <location>
        <begin position="166"/>
        <end position="204"/>
    </location>
</feature>
<comment type="caution">
    <text evidence="16">Lacks conserved residue(s) required for the propagation of feature annotation.</text>
</comment>
<gene>
    <name evidence="24" type="ORF">NDU88_004058</name>
</gene>
<dbReference type="SUPFAM" id="SSF57440">
    <property type="entry name" value="Kringle-like"/>
    <property type="match status" value="2"/>
</dbReference>
<dbReference type="InterPro" id="IPR009003">
    <property type="entry name" value="Peptidase_S1_PA"/>
</dbReference>
<dbReference type="SUPFAM" id="SSF57603">
    <property type="entry name" value="FnI-like domain"/>
    <property type="match status" value="1"/>
</dbReference>
<dbReference type="Gene3D" id="2.40.20.10">
    <property type="entry name" value="Plasminogen Kringle 4"/>
    <property type="match status" value="2"/>
</dbReference>
<dbReference type="InterPro" id="IPR033116">
    <property type="entry name" value="TRYPSIN_SER"/>
</dbReference>
<dbReference type="InterPro" id="IPR018056">
    <property type="entry name" value="Kringle_CS"/>
</dbReference>
<evidence type="ECO:0000259" key="21">
    <source>
        <dbReference type="PROSITE" id="PS50070"/>
    </source>
</evidence>
<feature type="active site" description="Charge relay system" evidence="14">
    <location>
        <position position="442"/>
    </location>
</feature>
<evidence type="ECO:0000256" key="7">
    <source>
        <dbReference type="ARBA" id="ARBA00022670"/>
    </source>
</evidence>
<feature type="disulfide bond" description="Interchain (between A and B chains)" evidence="15">
    <location>
        <begin position="384"/>
        <end position="515"/>
    </location>
</feature>
<feature type="disulfide bond" evidence="15">
    <location>
        <begin position="529"/>
        <end position="598"/>
    </location>
</feature>
<dbReference type="PROSITE" id="PS00021">
    <property type="entry name" value="KRINGLE_1"/>
    <property type="match status" value="1"/>
</dbReference>
<dbReference type="FunFam" id="2.40.10.10:FF:000003">
    <property type="entry name" value="Transmembrane serine protease 3"/>
    <property type="match status" value="1"/>
</dbReference>
<evidence type="ECO:0000256" key="8">
    <source>
        <dbReference type="ARBA" id="ARBA00022729"/>
    </source>
</evidence>
<comment type="caution">
    <text evidence="24">The sequence shown here is derived from an EMBL/GenBank/DDBJ whole genome shotgun (WGS) entry which is preliminary data.</text>
</comment>
<feature type="disulfide bond" evidence="15">
    <location>
        <begin position="435"/>
        <end position="504"/>
    </location>
</feature>
<dbReference type="SUPFAM" id="SSF50494">
    <property type="entry name" value="Trypsin-like serine proteases"/>
    <property type="match status" value="1"/>
</dbReference>
<dbReference type="PROSITE" id="PS50070">
    <property type="entry name" value="KRINGLE_2"/>
    <property type="match status" value="2"/>
</dbReference>
<evidence type="ECO:0000313" key="25">
    <source>
        <dbReference type="Proteomes" id="UP001066276"/>
    </source>
</evidence>
<dbReference type="SMART" id="SM00058">
    <property type="entry name" value="FN1"/>
    <property type="match status" value="1"/>
</dbReference>
<feature type="active site" description="Charge relay system" evidence="14">
    <location>
        <position position="491"/>
    </location>
</feature>
<sequence length="641" mass="72085">MLRKVKLDVMVSFMTGIGKLTAVSLLLAKKENDDVVPEPQQLQPCSAEAAEGEPRAAVHRGRELRRDREMAGGSDCGTRHVQRASEENPGLKMIFFCFLLLLKDVSSSAHTDLHLRLKRGTRTYRETCTEKSSSQIYHRGESWLRPAGRRVEFCRCDGQTRCHTVPVIGCLEQKCYNGGYCRQALYSADFLCRCPRGFAGKLCEIDTQTTCYQDSGETYRGTWSQTETGADCLNWNSTAVAQKRYNAQRADAILLGLGNHNYCRNPDKDSKPWCHIFKMGTYTWEYCSTPACTKVSSEDCYSSRGTEYRGSHSVTASGVTCLRWDSPVLISKFYTAWRSNARDMGLGSHNHCRNPDNDTKPWCHILKDGKTSWEYCAVATCSTCGLRQPSQAMYRIRGGLLADITSHPWQAAIFATYRRVPGEHFLCGGTLISSCWVLSAAHCFEERFDVNRLKVVLGRTYRASPSDEEQRFSVEKYIVHNKFNIDTFDNDIVLLKLKSDSSECATDTPSVRTACLPQPKVQLADWTECEVSGFGKQEEFSPFYSERLKEGHVRLYPPRSCTSARLANRAVTENMLCAGDTRNLDDACKGDSGGPLMCPHDDRMYLTGIISWGIGCGQKDTPGVYTNVTRYLGWIQENMKL</sequence>
<dbReference type="GO" id="GO:0014909">
    <property type="term" value="P:smooth muscle cell migration"/>
    <property type="evidence" value="ECO:0007669"/>
    <property type="project" value="TreeGrafter"/>
</dbReference>
<dbReference type="Gene3D" id="2.10.70.10">
    <property type="entry name" value="Complement Module, domain 1"/>
    <property type="match status" value="1"/>
</dbReference>
<keyword evidence="10 18" id="KW-0720">Serine protease</keyword>
<dbReference type="EMBL" id="JANPWB010000015">
    <property type="protein sequence ID" value="KAJ1090930.1"/>
    <property type="molecule type" value="Genomic_DNA"/>
</dbReference>
<evidence type="ECO:0000259" key="22">
    <source>
        <dbReference type="PROSITE" id="PS50240"/>
    </source>
</evidence>
<keyword evidence="7 18" id="KW-0645">Protease</keyword>
<dbReference type="PROSITE" id="PS00135">
    <property type="entry name" value="TRYPSIN_SER"/>
    <property type="match status" value="1"/>
</dbReference>
<evidence type="ECO:0000259" key="20">
    <source>
        <dbReference type="PROSITE" id="PS50026"/>
    </source>
</evidence>
<dbReference type="InterPro" id="IPR043504">
    <property type="entry name" value="Peptidase_S1_PA_chymotrypsin"/>
</dbReference>
<keyword evidence="5 16" id="KW-0245">EGF-like domain</keyword>
<evidence type="ECO:0000256" key="16">
    <source>
        <dbReference type="PROSITE-ProRule" id="PRU00076"/>
    </source>
</evidence>
<dbReference type="Pfam" id="PF00051">
    <property type="entry name" value="Kringle"/>
    <property type="match status" value="2"/>
</dbReference>
<evidence type="ECO:0000256" key="6">
    <source>
        <dbReference type="ARBA" id="ARBA00022572"/>
    </source>
</evidence>
<feature type="compositionally biased region" description="Basic and acidic residues" evidence="19">
    <location>
        <begin position="52"/>
        <end position="61"/>
    </location>
</feature>
<comment type="subcellular location">
    <subcellularLocation>
        <location evidence="2">Secreted</location>
    </subcellularLocation>
</comment>
<feature type="disulfide bond" evidence="15">
    <location>
        <begin position="170"/>
        <end position="181"/>
    </location>
</feature>
<dbReference type="GO" id="GO:0033993">
    <property type="term" value="P:response to lipid"/>
    <property type="evidence" value="ECO:0007669"/>
    <property type="project" value="UniProtKB-ARBA"/>
</dbReference>
<feature type="domain" description="Peptidase S1" evidence="22">
    <location>
        <begin position="396"/>
        <end position="640"/>
    </location>
</feature>
<dbReference type="SMART" id="SM00020">
    <property type="entry name" value="Tryp_SPc"/>
    <property type="match status" value="1"/>
</dbReference>
<dbReference type="InterPro" id="IPR018114">
    <property type="entry name" value="TRYPSIN_HIS"/>
</dbReference>
<dbReference type="AlphaFoldDB" id="A0AAV7LH79"/>
<dbReference type="InterPro" id="IPR001314">
    <property type="entry name" value="Peptidase_S1A"/>
</dbReference>
<dbReference type="InterPro" id="IPR013806">
    <property type="entry name" value="Kringle-like"/>
</dbReference>
<proteinExistence type="predicted"/>
<evidence type="ECO:0000256" key="17">
    <source>
        <dbReference type="PROSITE-ProRule" id="PRU00121"/>
    </source>
</evidence>
<evidence type="ECO:0000256" key="14">
    <source>
        <dbReference type="PIRSR" id="PIRSR001145-1"/>
    </source>
</evidence>
<evidence type="ECO:0000259" key="23">
    <source>
        <dbReference type="PROSITE" id="PS51091"/>
    </source>
</evidence>
<dbReference type="Pfam" id="PF00089">
    <property type="entry name" value="Trypsin"/>
    <property type="match status" value="1"/>
</dbReference>
<keyword evidence="6 17" id="KW-0420">Kringle</keyword>
<feature type="disulfide bond" evidence="15">
    <location>
        <begin position="352"/>
        <end position="376"/>
    </location>
</feature>
<feature type="disulfide bond" evidence="15">
    <location>
        <begin position="232"/>
        <end position="274"/>
    </location>
</feature>
<dbReference type="PROSITE" id="PS50026">
    <property type="entry name" value="EGF_3"/>
    <property type="match status" value="1"/>
</dbReference>
<keyword evidence="12" id="KW-0325">Glycoprotein</keyword>
<dbReference type="GO" id="GO:0005615">
    <property type="term" value="C:extracellular space"/>
    <property type="evidence" value="ECO:0007669"/>
    <property type="project" value="UniProtKB-ARBA"/>
</dbReference>
<dbReference type="CDD" id="cd00061">
    <property type="entry name" value="FN1"/>
    <property type="match status" value="1"/>
</dbReference>
<dbReference type="FunFam" id="2.40.20.10:FF:000001">
    <property type="entry name" value="Urokinase-type plasminogen activator"/>
    <property type="match status" value="2"/>
</dbReference>
<dbReference type="PRINTS" id="PR00018">
    <property type="entry name" value="KRINGLE"/>
</dbReference>
<dbReference type="Proteomes" id="UP001066276">
    <property type="component" value="Chromosome 11"/>
</dbReference>
<keyword evidence="13" id="KW-0617">Plasminogen activation</keyword>
<dbReference type="InterPro" id="IPR038178">
    <property type="entry name" value="Kringle_sf"/>
</dbReference>
<feature type="active site" description="Charge relay system" evidence="14">
    <location>
        <position position="592"/>
    </location>
</feature>
<evidence type="ECO:0000256" key="15">
    <source>
        <dbReference type="PIRSR" id="PIRSR001145-3"/>
    </source>
</evidence>
<dbReference type="PROSITE" id="PS51091">
    <property type="entry name" value="FN1_2"/>
    <property type="match status" value="1"/>
</dbReference>
<feature type="disulfide bond" evidence="15">
    <location>
        <begin position="561"/>
        <end position="577"/>
    </location>
</feature>
<keyword evidence="11 15" id="KW-1015">Disulfide bond</keyword>
<dbReference type="GO" id="GO:0004252">
    <property type="term" value="F:serine-type endopeptidase activity"/>
    <property type="evidence" value="ECO:0007669"/>
    <property type="project" value="UniProtKB-EC"/>
</dbReference>
<accession>A0AAV7LH79</accession>
<dbReference type="PROSITE" id="PS00134">
    <property type="entry name" value="TRYPSIN_HIS"/>
    <property type="match status" value="1"/>
</dbReference>
<feature type="disulfide bond" evidence="15">
    <location>
        <begin position="321"/>
        <end position="363"/>
    </location>
</feature>
<feature type="disulfide bond" evidence="15">
    <location>
        <begin position="427"/>
        <end position="443"/>
    </location>
</feature>
<feature type="disulfide bond" evidence="15">
    <location>
        <begin position="128"/>
        <end position="156"/>
    </location>
</feature>
<evidence type="ECO:0000256" key="18">
    <source>
        <dbReference type="RuleBase" id="RU363034"/>
    </source>
</evidence>
<dbReference type="EC" id="3.4.21.68" evidence="3"/>
<keyword evidence="4" id="KW-0964">Secreted</keyword>
<feature type="disulfide bond" evidence="15">
    <location>
        <begin position="211"/>
        <end position="292"/>
    </location>
</feature>
<dbReference type="GO" id="GO:0031639">
    <property type="term" value="P:plasminogen activation"/>
    <property type="evidence" value="ECO:0007669"/>
    <property type="project" value="InterPro"/>
</dbReference>
<dbReference type="PIRSF" id="PIRSF001145">
    <property type="entry name" value="Tissue_plasm_act"/>
    <property type="match status" value="1"/>
</dbReference>
<feature type="region of interest" description="Disordered" evidence="19">
    <location>
        <begin position="36"/>
        <end position="61"/>
    </location>
</feature>
<feature type="disulfide bond" evidence="15">
    <location>
        <begin position="154"/>
        <end position="162"/>
    </location>
</feature>
<comment type="catalytic activity">
    <reaction evidence="1">
        <text>Specific cleavage of Arg-|-Val bond in plasminogen to form plasmin.</text>
        <dbReference type="EC" id="3.4.21.68"/>
    </reaction>
</comment>
<dbReference type="InterPro" id="IPR050127">
    <property type="entry name" value="Serine_Proteases_S1"/>
</dbReference>
<keyword evidence="9 18" id="KW-0378">Hydrolase</keyword>
<dbReference type="SMART" id="SM00130">
    <property type="entry name" value="KR"/>
    <property type="match status" value="2"/>
</dbReference>
<organism evidence="24 25">
    <name type="scientific">Pleurodeles waltl</name>
    <name type="common">Iberian ribbed newt</name>
    <dbReference type="NCBI Taxonomy" id="8319"/>
    <lineage>
        <taxon>Eukaryota</taxon>
        <taxon>Metazoa</taxon>
        <taxon>Chordata</taxon>
        <taxon>Craniata</taxon>
        <taxon>Vertebrata</taxon>
        <taxon>Euteleostomi</taxon>
        <taxon>Amphibia</taxon>
        <taxon>Batrachia</taxon>
        <taxon>Caudata</taxon>
        <taxon>Salamandroidea</taxon>
        <taxon>Salamandridae</taxon>
        <taxon>Pleurodelinae</taxon>
        <taxon>Pleurodeles</taxon>
    </lineage>
</organism>
<feature type="domain" description="Fibronectin type-I" evidence="23">
    <location>
        <begin position="126"/>
        <end position="165"/>
    </location>
</feature>
<protein>
    <recommendedName>
        <fullName evidence="3">t-plasminogen activator</fullName>
        <ecNumber evidence="3">3.4.21.68</ecNumber>
    </recommendedName>
</protein>
<dbReference type="Gene3D" id="2.40.10.10">
    <property type="entry name" value="Trypsin-like serine proteases"/>
    <property type="match status" value="2"/>
</dbReference>
<keyword evidence="25" id="KW-1185">Reference proteome</keyword>
<dbReference type="GO" id="GO:0048008">
    <property type="term" value="P:platelet-derived growth factor receptor signaling pathway"/>
    <property type="evidence" value="ECO:0007669"/>
    <property type="project" value="TreeGrafter"/>
</dbReference>
<feature type="domain" description="Kringle" evidence="21">
    <location>
        <begin position="299"/>
        <end position="381"/>
    </location>
</feature>
<dbReference type="PROSITE" id="PS01186">
    <property type="entry name" value="EGF_2"/>
    <property type="match status" value="1"/>
</dbReference>
<evidence type="ECO:0000256" key="5">
    <source>
        <dbReference type="ARBA" id="ARBA00022536"/>
    </source>
</evidence>
<dbReference type="PROSITE" id="PS50240">
    <property type="entry name" value="TRYPSIN_DOM"/>
    <property type="match status" value="1"/>
</dbReference>
<evidence type="ECO:0000256" key="3">
    <source>
        <dbReference type="ARBA" id="ARBA00013193"/>
    </source>
</evidence>
<evidence type="ECO:0000256" key="2">
    <source>
        <dbReference type="ARBA" id="ARBA00004613"/>
    </source>
</evidence>
<dbReference type="PANTHER" id="PTHR24264">
    <property type="entry name" value="TRYPSIN-RELATED"/>
    <property type="match status" value="1"/>
</dbReference>
<evidence type="ECO:0000256" key="4">
    <source>
        <dbReference type="ARBA" id="ARBA00022525"/>
    </source>
</evidence>
<dbReference type="GO" id="GO:1901701">
    <property type="term" value="P:cellular response to oxygen-containing compound"/>
    <property type="evidence" value="ECO:0007669"/>
    <property type="project" value="UniProtKB-ARBA"/>
</dbReference>
<dbReference type="InterPro" id="IPR000001">
    <property type="entry name" value="Kringle"/>
</dbReference>
<dbReference type="FunFam" id="2.10.25.10:FF:000483">
    <property type="entry name" value="Tissue-type plasminogen activator"/>
    <property type="match status" value="1"/>
</dbReference>
<evidence type="ECO:0000256" key="13">
    <source>
        <dbReference type="ARBA" id="ARBA00023202"/>
    </source>
</evidence>
<evidence type="ECO:0000256" key="19">
    <source>
        <dbReference type="SAM" id="MobiDB-lite"/>
    </source>
</evidence>
<evidence type="ECO:0000256" key="9">
    <source>
        <dbReference type="ARBA" id="ARBA00022801"/>
    </source>
</evidence>
<dbReference type="CDD" id="cd00190">
    <property type="entry name" value="Tryp_SPc"/>
    <property type="match status" value="1"/>
</dbReference>
<name>A0AAV7LH79_PLEWA</name>
<reference evidence="24" key="1">
    <citation type="journal article" date="2022" name="bioRxiv">
        <title>Sequencing and chromosome-scale assembly of the giantPleurodeles waltlgenome.</title>
        <authorList>
            <person name="Brown T."/>
            <person name="Elewa A."/>
            <person name="Iarovenko S."/>
            <person name="Subramanian E."/>
            <person name="Araus A.J."/>
            <person name="Petzold A."/>
            <person name="Susuki M."/>
            <person name="Suzuki K.-i.T."/>
            <person name="Hayashi T."/>
            <person name="Toyoda A."/>
            <person name="Oliveira C."/>
            <person name="Osipova E."/>
            <person name="Leigh N.D."/>
            <person name="Simon A."/>
            <person name="Yun M.H."/>
        </authorList>
    </citation>
    <scope>NUCLEOTIDE SEQUENCE</scope>
    <source>
        <strain evidence="24">20211129_DDA</strain>
        <tissue evidence="24">Liver</tissue>
    </source>
</reference>
<feature type="disulfide bond" evidence="15">
    <location>
        <begin position="588"/>
        <end position="616"/>
    </location>
</feature>
<dbReference type="CDD" id="cd00108">
    <property type="entry name" value="KR"/>
    <property type="match status" value="2"/>
</dbReference>
<dbReference type="Pfam" id="PF00008">
    <property type="entry name" value="EGF"/>
    <property type="match status" value="1"/>
</dbReference>
<feature type="disulfide bond" evidence="15 16">
    <location>
        <begin position="175"/>
        <end position="192"/>
    </location>
</feature>
<dbReference type="PROSITE" id="PS00022">
    <property type="entry name" value="EGF_1"/>
    <property type="match status" value="1"/>
</dbReference>
<evidence type="ECO:0000256" key="12">
    <source>
        <dbReference type="ARBA" id="ARBA00023180"/>
    </source>
</evidence>
<feature type="disulfide bond" evidence="15">
    <location>
        <begin position="263"/>
        <end position="287"/>
    </location>
</feature>
<feature type="disulfide bond" evidence="15 16">
    <location>
        <begin position="194"/>
        <end position="203"/>
    </location>
</feature>
<evidence type="ECO:0000256" key="11">
    <source>
        <dbReference type="ARBA" id="ARBA00023157"/>
    </source>
</evidence>